<dbReference type="Proteomes" id="UP001596972">
    <property type="component" value="Unassembled WGS sequence"/>
</dbReference>
<comment type="caution">
    <text evidence="2">The sequence shown here is derived from an EMBL/GenBank/DDBJ whole genome shotgun (WGS) entry which is preliminary data.</text>
</comment>
<evidence type="ECO:0000259" key="1">
    <source>
        <dbReference type="SMART" id="SM00923"/>
    </source>
</evidence>
<proteinExistence type="predicted"/>
<dbReference type="PANTHER" id="PTHR38444:SF1">
    <property type="entry name" value="ENTEROBACTIN BIOSYNTHESIS PROTEIN YBDZ"/>
    <property type="match status" value="1"/>
</dbReference>
<evidence type="ECO:0000313" key="3">
    <source>
        <dbReference type="Proteomes" id="UP001596972"/>
    </source>
</evidence>
<dbReference type="InterPro" id="IPR038020">
    <property type="entry name" value="MbtH-like_sf"/>
</dbReference>
<gene>
    <name evidence="2" type="ORF">ACFQ11_07965</name>
</gene>
<dbReference type="RefSeq" id="WP_378297294.1">
    <property type="nucleotide sequence ID" value="NZ_JBHTJA010000010.1"/>
</dbReference>
<organism evidence="2 3">
    <name type="scientific">Actinomadura sediminis</name>
    <dbReference type="NCBI Taxonomy" id="1038904"/>
    <lineage>
        <taxon>Bacteria</taxon>
        <taxon>Bacillati</taxon>
        <taxon>Actinomycetota</taxon>
        <taxon>Actinomycetes</taxon>
        <taxon>Streptosporangiales</taxon>
        <taxon>Thermomonosporaceae</taxon>
        <taxon>Actinomadura</taxon>
    </lineage>
</organism>
<reference evidence="3" key="1">
    <citation type="journal article" date="2019" name="Int. J. Syst. Evol. Microbiol.">
        <title>The Global Catalogue of Microorganisms (GCM) 10K type strain sequencing project: providing services to taxonomists for standard genome sequencing and annotation.</title>
        <authorList>
            <consortium name="The Broad Institute Genomics Platform"/>
            <consortium name="The Broad Institute Genome Sequencing Center for Infectious Disease"/>
            <person name="Wu L."/>
            <person name="Ma J."/>
        </authorList>
    </citation>
    <scope>NUCLEOTIDE SEQUENCE [LARGE SCALE GENOMIC DNA]</scope>
    <source>
        <strain evidence="3">JCM 31202</strain>
    </source>
</reference>
<dbReference type="InterPro" id="IPR005153">
    <property type="entry name" value="MbtH-like_dom"/>
</dbReference>
<dbReference type="Gene3D" id="3.90.820.10">
    <property type="entry name" value="Structural Genomics, Unknown Function 30-nov-00 1gh9 Mol_id"/>
    <property type="match status" value="1"/>
</dbReference>
<name>A0ABW3EJ24_9ACTN</name>
<accession>A0ABW3EJ24</accession>
<dbReference type="SMART" id="SM00923">
    <property type="entry name" value="MbtH"/>
    <property type="match status" value="1"/>
</dbReference>
<feature type="domain" description="MbtH-like" evidence="1">
    <location>
        <begin position="3"/>
        <end position="53"/>
    </location>
</feature>
<dbReference type="InterPro" id="IPR037407">
    <property type="entry name" value="MLP_fam"/>
</dbReference>
<evidence type="ECO:0000313" key="2">
    <source>
        <dbReference type="EMBL" id="MFD0900323.1"/>
    </source>
</evidence>
<dbReference type="PANTHER" id="PTHR38444">
    <property type="entry name" value="ENTEROBACTIN BIOSYNTHESIS PROTEIN YBDZ"/>
    <property type="match status" value="1"/>
</dbReference>
<dbReference type="EMBL" id="JBHTJA010000010">
    <property type="protein sequence ID" value="MFD0900323.1"/>
    <property type="molecule type" value="Genomic_DNA"/>
</dbReference>
<dbReference type="SUPFAM" id="SSF160582">
    <property type="entry name" value="MbtH-like"/>
    <property type="match status" value="1"/>
</dbReference>
<dbReference type="Pfam" id="PF03621">
    <property type="entry name" value="MbtH"/>
    <property type="match status" value="1"/>
</dbReference>
<sequence length="70" mass="7806">MPNPFDDENLTFVVLADGEGRYSLWPESIGVPAGWRVVHGPAQRAECLGFVRANWTDMRPPAVRRRATAP</sequence>
<protein>
    <submittedName>
        <fullName evidence="2">MbtH family protein</fullName>
    </submittedName>
</protein>
<keyword evidence="3" id="KW-1185">Reference proteome</keyword>